<keyword evidence="3" id="KW-1185">Reference proteome</keyword>
<sequence length="75" mass="8810">MKWIRLSSADKTNDLPPNVIERILIFLPVKDAAKTATLSTHWRHERKDIPQLNFNSDFDRIHEVRKYAPNVNEVV</sequence>
<evidence type="ECO:0000313" key="2">
    <source>
        <dbReference type="EMBL" id="CAI0439106.1"/>
    </source>
</evidence>
<comment type="caution">
    <text evidence="2">The sequence shown here is derived from an EMBL/GenBank/DDBJ whole genome shotgun (WGS) entry which is preliminary data.</text>
</comment>
<evidence type="ECO:0000259" key="1">
    <source>
        <dbReference type="Pfam" id="PF00646"/>
    </source>
</evidence>
<dbReference type="Pfam" id="PF00646">
    <property type="entry name" value="F-box"/>
    <property type="match status" value="1"/>
</dbReference>
<protein>
    <recommendedName>
        <fullName evidence="1">F-box domain-containing protein</fullName>
    </recommendedName>
</protein>
<organism evidence="2 3">
    <name type="scientific">Linum tenue</name>
    <dbReference type="NCBI Taxonomy" id="586396"/>
    <lineage>
        <taxon>Eukaryota</taxon>
        <taxon>Viridiplantae</taxon>
        <taxon>Streptophyta</taxon>
        <taxon>Embryophyta</taxon>
        <taxon>Tracheophyta</taxon>
        <taxon>Spermatophyta</taxon>
        <taxon>Magnoliopsida</taxon>
        <taxon>eudicotyledons</taxon>
        <taxon>Gunneridae</taxon>
        <taxon>Pentapetalae</taxon>
        <taxon>rosids</taxon>
        <taxon>fabids</taxon>
        <taxon>Malpighiales</taxon>
        <taxon>Linaceae</taxon>
        <taxon>Linum</taxon>
    </lineage>
</organism>
<feature type="domain" description="F-box" evidence="1">
    <location>
        <begin position="14"/>
        <end position="44"/>
    </location>
</feature>
<dbReference type="InterPro" id="IPR001810">
    <property type="entry name" value="F-box_dom"/>
</dbReference>
<dbReference type="Proteomes" id="UP001154282">
    <property type="component" value="Unassembled WGS sequence"/>
</dbReference>
<dbReference type="Gene3D" id="1.20.1280.50">
    <property type="match status" value="1"/>
</dbReference>
<evidence type="ECO:0000313" key="3">
    <source>
        <dbReference type="Proteomes" id="UP001154282"/>
    </source>
</evidence>
<reference evidence="2" key="1">
    <citation type="submission" date="2022-08" db="EMBL/GenBank/DDBJ databases">
        <authorList>
            <person name="Gutierrez-Valencia J."/>
        </authorList>
    </citation>
    <scope>NUCLEOTIDE SEQUENCE</scope>
</reference>
<proteinExistence type="predicted"/>
<dbReference type="EMBL" id="CAMGYJ010000006">
    <property type="protein sequence ID" value="CAI0439106.1"/>
    <property type="molecule type" value="Genomic_DNA"/>
</dbReference>
<dbReference type="AlphaFoldDB" id="A0AAV0M006"/>
<accession>A0AAV0M006</accession>
<name>A0AAV0M006_9ROSI</name>
<gene>
    <name evidence="2" type="ORF">LITE_LOCUS26039</name>
</gene>
<dbReference type="InterPro" id="IPR036047">
    <property type="entry name" value="F-box-like_dom_sf"/>
</dbReference>
<dbReference type="SUPFAM" id="SSF81383">
    <property type="entry name" value="F-box domain"/>
    <property type="match status" value="1"/>
</dbReference>